<dbReference type="AlphaFoldDB" id="A0A7W0C908"/>
<comment type="caution">
    <text evidence="5">The sequence shown here is derived from an EMBL/GenBank/DDBJ whole genome shotgun (WGS) entry which is preliminary data.</text>
</comment>
<dbReference type="InterPro" id="IPR003593">
    <property type="entry name" value="AAA+_ATPase"/>
</dbReference>
<dbReference type="InterPro" id="IPR032823">
    <property type="entry name" value="BCA_ABC_TP_C"/>
</dbReference>
<evidence type="ECO:0000313" key="6">
    <source>
        <dbReference type="Proteomes" id="UP000525298"/>
    </source>
</evidence>
<proteinExistence type="predicted"/>
<dbReference type="Gene3D" id="3.40.50.300">
    <property type="entry name" value="P-loop containing nucleotide triphosphate hydrolases"/>
    <property type="match status" value="1"/>
</dbReference>
<reference evidence="5 6" key="1">
    <citation type="submission" date="2020-07" db="EMBL/GenBank/DDBJ databases">
        <title>Genomic Encyclopedia of Type Strains, Phase IV (KMG-IV): sequencing the most valuable type-strain genomes for metagenomic binning, comparative biology and taxonomic classification.</title>
        <authorList>
            <person name="Goeker M."/>
        </authorList>
    </citation>
    <scope>NUCLEOTIDE SEQUENCE [LARGE SCALE GENOMIC DNA]</scope>
    <source>
        <strain evidence="5 6">DSM 17721</strain>
    </source>
</reference>
<evidence type="ECO:0000256" key="2">
    <source>
        <dbReference type="ARBA" id="ARBA00022741"/>
    </source>
</evidence>
<dbReference type="PANTHER" id="PTHR45772">
    <property type="entry name" value="CONSERVED COMPONENT OF ABC TRANSPORTER FOR NATURAL AMINO ACIDS-RELATED"/>
    <property type="match status" value="1"/>
</dbReference>
<dbReference type="Proteomes" id="UP000525298">
    <property type="component" value="Unassembled WGS sequence"/>
</dbReference>
<dbReference type="FunFam" id="3.40.50.300:FF:000421">
    <property type="entry name" value="Branched-chain amino acid ABC transporter ATP-binding protein"/>
    <property type="match status" value="1"/>
</dbReference>
<dbReference type="GO" id="GO:0016887">
    <property type="term" value="F:ATP hydrolysis activity"/>
    <property type="evidence" value="ECO:0007669"/>
    <property type="project" value="InterPro"/>
</dbReference>
<dbReference type="EMBL" id="JACDUS010000003">
    <property type="protein sequence ID" value="MBA2881289.1"/>
    <property type="molecule type" value="Genomic_DNA"/>
</dbReference>
<dbReference type="GO" id="GO:0005524">
    <property type="term" value="F:ATP binding"/>
    <property type="evidence" value="ECO:0007669"/>
    <property type="project" value="UniProtKB-KW"/>
</dbReference>
<dbReference type="InterPro" id="IPR027417">
    <property type="entry name" value="P-loop_NTPase"/>
</dbReference>
<evidence type="ECO:0000259" key="4">
    <source>
        <dbReference type="PROSITE" id="PS50893"/>
    </source>
</evidence>
<dbReference type="GO" id="GO:0005304">
    <property type="term" value="F:L-valine transmembrane transporter activity"/>
    <property type="evidence" value="ECO:0007669"/>
    <property type="project" value="TreeGrafter"/>
</dbReference>
<dbReference type="GO" id="GO:0015188">
    <property type="term" value="F:L-isoleucine transmembrane transporter activity"/>
    <property type="evidence" value="ECO:0007669"/>
    <property type="project" value="TreeGrafter"/>
</dbReference>
<dbReference type="SUPFAM" id="SSF52540">
    <property type="entry name" value="P-loop containing nucleoside triphosphate hydrolases"/>
    <property type="match status" value="1"/>
</dbReference>
<dbReference type="PANTHER" id="PTHR45772:SF7">
    <property type="entry name" value="AMINO ACID ABC TRANSPORTER ATP-BINDING PROTEIN"/>
    <property type="match status" value="1"/>
</dbReference>
<evidence type="ECO:0000256" key="1">
    <source>
        <dbReference type="ARBA" id="ARBA00022448"/>
    </source>
</evidence>
<feature type="domain" description="ABC transporter" evidence="4">
    <location>
        <begin position="2"/>
        <end position="249"/>
    </location>
</feature>
<dbReference type="InterPro" id="IPR051120">
    <property type="entry name" value="ABC_AA/LPS_Transport"/>
</dbReference>
<dbReference type="Pfam" id="PF00005">
    <property type="entry name" value="ABC_tran"/>
    <property type="match status" value="1"/>
</dbReference>
<keyword evidence="6" id="KW-1185">Reference proteome</keyword>
<gene>
    <name evidence="5" type="ORF">HNR65_001615</name>
</gene>
<protein>
    <submittedName>
        <fullName evidence="5">ABC-type branched-subunit amino acid transport system ATPase component</fullName>
    </submittedName>
</protein>
<dbReference type="CDD" id="cd03219">
    <property type="entry name" value="ABC_Mj1267_LivG_branched"/>
    <property type="match status" value="1"/>
</dbReference>
<dbReference type="GO" id="GO:0005886">
    <property type="term" value="C:plasma membrane"/>
    <property type="evidence" value="ECO:0007669"/>
    <property type="project" value="TreeGrafter"/>
</dbReference>
<dbReference type="GO" id="GO:0042941">
    <property type="term" value="P:D-alanine transmembrane transport"/>
    <property type="evidence" value="ECO:0007669"/>
    <property type="project" value="TreeGrafter"/>
</dbReference>
<dbReference type="GO" id="GO:1903805">
    <property type="term" value="P:L-valine import across plasma membrane"/>
    <property type="evidence" value="ECO:0007669"/>
    <property type="project" value="TreeGrafter"/>
</dbReference>
<dbReference type="GO" id="GO:0015808">
    <property type="term" value="P:L-alanine transport"/>
    <property type="evidence" value="ECO:0007669"/>
    <property type="project" value="TreeGrafter"/>
</dbReference>
<keyword evidence="1" id="KW-0813">Transport</keyword>
<evidence type="ECO:0000313" key="5">
    <source>
        <dbReference type="EMBL" id="MBA2881289.1"/>
    </source>
</evidence>
<dbReference type="PROSITE" id="PS50893">
    <property type="entry name" value="ABC_TRANSPORTER_2"/>
    <property type="match status" value="1"/>
</dbReference>
<dbReference type="SMART" id="SM00382">
    <property type="entry name" value="AAA"/>
    <property type="match status" value="1"/>
</dbReference>
<dbReference type="Pfam" id="PF12399">
    <property type="entry name" value="BCA_ABC_TP_C"/>
    <property type="match status" value="1"/>
</dbReference>
<keyword evidence="3" id="KW-0067">ATP-binding</keyword>
<dbReference type="InterPro" id="IPR003439">
    <property type="entry name" value="ABC_transporter-like_ATP-bd"/>
</dbReference>
<evidence type="ECO:0000256" key="3">
    <source>
        <dbReference type="ARBA" id="ARBA00022840"/>
    </source>
</evidence>
<dbReference type="GO" id="GO:1903806">
    <property type="term" value="P:L-isoleucine import across plasma membrane"/>
    <property type="evidence" value="ECO:0007669"/>
    <property type="project" value="TreeGrafter"/>
</dbReference>
<sequence>MLRVESLTKRFEGLVAVQDLNFEIIKGEILAIIGPNGAGKSTVFNLITGTLPPTSGNVFIHEQDITGLKPYKIASKGVARTFQTTSLFDQLRVIDNLMIAYKWRTRLGFWNTLLHTRTWKTDQAEAYKHSMETLEFLGLAEKSDQFVPVLSQEEQKRLAMGIALVSQPKILLLDEPTGGLIQEETDRITDLINKIRDHGTTVCIIEHKMQMIMGMADRIVVLNYGKKIAEGTPDHVKSDQAVITAYLGGEVK</sequence>
<dbReference type="RefSeq" id="WP_181550936.1">
    <property type="nucleotide sequence ID" value="NZ_JACDUS010000003.1"/>
</dbReference>
<accession>A0A7W0C908</accession>
<keyword evidence="2" id="KW-0547">Nucleotide-binding</keyword>
<organism evidence="5 6">
    <name type="scientific">Desulfosalsimonas propionicica</name>
    <dbReference type="NCBI Taxonomy" id="332175"/>
    <lineage>
        <taxon>Bacteria</taxon>
        <taxon>Pseudomonadati</taxon>
        <taxon>Thermodesulfobacteriota</taxon>
        <taxon>Desulfobacteria</taxon>
        <taxon>Desulfobacterales</taxon>
        <taxon>Desulfosalsimonadaceae</taxon>
        <taxon>Desulfosalsimonas</taxon>
    </lineage>
</organism>
<dbReference type="GO" id="GO:0015192">
    <property type="term" value="F:L-phenylalanine transmembrane transporter activity"/>
    <property type="evidence" value="ECO:0007669"/>
    <property type="project" value="TreeGrafter"/>
</dbReference>
<name>A0A7W0C908_9BACT</name>